<protein>
    <submittedName>
        <fullName evidence="2">Hornerin-like</fullName>
    </submittedName>
</protein>
<dbReference type="EMBL" id="JANAVB010001800">
    <property type="protein sequence ID" value="KAJ6852332.1"/>
    <property type="molecule type" value="Genomic_DNA"/>
</dbReference>
<feature type="region of interest" description="Disordered" evidence="1">
    <location>
        <begin position="48"/>
        <end position="112"/>
    </location>
</feature>
<evidence type="ECO:0000313" key="3">
    <source>
        <dbReference type="Proteomes" id="UP001140949"/>
    </source>
</evidence>
<dbReference type="AlphaFoldDB" id="A0AAX6IGI0"/>
<sequence length="386" mass="39700">MDAERPLGLATTPGFFFPLGVLPPPPSSIPPPPWLAGALLAGRILPCGLSQSFPPPLNHPRRRRPRRRHRARRRAAGPDPPPPEVPLPAPPPPLGPPPGRSRASVDPLRPTSPLLRLRCHGLRPPAFTAPQVAPPPAVATPLPPRFPPFRGRSPIFQAAPDGSEASPASARLAPPASQGPRGPFLGGGGRVAALRAVAIGQLLLRPVVSFCVDRRPRGALLRLPRAVAFGSPLPRPSRSASPCVVACWPRGSVLRVSAAVHGPCRSAVVLRPPALPSDLAGGPISPLTGLGAAGRLLAGCSPPLPPPLLFLALGRPAPASFGAVSGLVAPPPAIAPPLVLAVPAPAPRLCFGLCARSSSTAGGSPSTWLPRVAVAPRPLLLPSRPR</sequence>
<feature type="compositionally biased region" description="Pro residues" evidence="1">
    <location>
        <begin position="78"/>
        <end position="99"/>
    </location>
</feature>
<feature type="compositionally biased region" description="Basic residues" evidence="1">
    <location>
        <begin position="59"/>
        <end position="75"/>
    </location>
</feature>
<dbReference type="Proteomes" id="UP001140949">
    <property type="component" value="Unassembled WGS sequence"/>
</dbReference>
<comment type="caution">
    <text evidence="2">The sequence shown here is derived from an EMBL/GenBank/DDBJ whole genome shotgun (WGS) entry which is preliminary data.</text>
</comment>
<reference evidence="2" key="1">
    <citation type="journal article" date="2023" name="GigaByte">
        <title>Genome assembly of the bearded iris, Iris pallida Lam.</title>
        <authorList>
            <person name="Bruccoleri R.E."/>
            <person name="Oakeley E.J."/>
            <person name="Faust A.M.E."/>
            <person name="Altorfer M."/>
            <person name="Dessus-Babus S."/>
            <person name="Burckhardt D."/>
            <person name="Oertli M."/>
            <person name="Naumann U."/>
            <person name="Petersen F."/>
            <person name="Wong J."/>
        </authorList>
    </citation>
    <scope>NUCLEOTIDE SEQUENCE</scope>
    <source>
        <strain evidence="2">GSM-AAB239-AS_SAM_17_03QT</strain>
    </source>
</reference>
<gene>
    <name evidence="2" type="ORF">M6B38_255165</name>
</gene>
<feature type="compositionally biased region" description="Low complexity" evidence="1">
    <location>
        <begin position="165"/>
        <end position="181"/>
    </location>
</feature>
<feature type="region of interest" description="Disordered" evidence="1">
    <location>
        <begin position="158"/>
        <end position="181"/>
    </location>
</feature>
<name>A0AAX6IGI0_IRIPA</name>
<evidence type="ECO:0000256" key="1">
    <source>
        <dbReference type="SAM" id="MobiDB-lite"/>
    </source>
</evidence>
<accession>A0AAX6IGI0</accession>
<reference evidence="2" key="2">
    <citation type="submission" date="2023-04" db="EMBL/GenBank/DDBJ databases">
        <authorList>
            <person name="Bruccoleri R.E."/>
            <person name="Oakeley E.J."/>
            <person name="Faust A.-M."/>
            <person name="Dessus-Babus S."/>
            <person name="Altorfer M."/>
            <person name="Burckhardt D."/>
            <person name="Oertli M."/>
            <person name="Naumann U."/>
            <person name="Petersen F."/>
            <person name="Wong J."/>
        </authorList>
    </citation>
    <scope>NUCLEOTIDE SEQUENCE</scope>
    <source>
        <strain evidence="2">GSM-AAB239-AS_SAM_17_03QT</strain>
        <tissue evidence="2">Leaf</tissue>
    </source>
</reference>
<proteinExistence type="predicted"/>
<keyword evidence="3" id="KW-1185">Reference proteome</keyword>
<evidence type="ECO:0000313" key="2">
    <source>
        <dbReference type="EMBL" id="KAJ6852332.1"/>
    </source>
</evidence>
<organism evidence="2 3">
    <name type="scientific">Iris pallida</name>
    <name type="common">Sweet iris</name>
    <dbReference type="NCBI Taxonomy" id="29817"/>
    <lineage>
        <taxon>Eukaryota</taxon>
        <taxon>Viridiplantae</taxon>
        <taxon>Streptophyta</taxon>
        <taxon>Embryophyta</taxon>
        <taxon>Tracheophyta</taxon>
        <taxon>Spermatophyta</taxon>
        <taxon>Magnoliopsida</taxon>
        <taxon>Liliopsida</taxon>
        <taxon>Asparagales</taxon>
        <taxon>Iridaceae</taxon>
        <taxon>Iridoideae</taxon>
        <taxon>Irideae</taxon>
        <taxon>Iris</taxon>
    </lineage>
</organism>